<gene>
    <name evidence="1" type="ORF">J0A69_15320</name>
</gene>
<comment type="caution">
    <text evidence="1">The sequence shown here is derived from an EMBL/GenBank/DDBJ whole genome shotgun (WGS) entry which is preliminary data.</text>
</comment>
<evidence type="ECO:0000313" key="2">
    <source>
        <dbReference type="Proteomes" id="UP000664480"/>
    </source>
</evidence>
<reference evidence="1 2" key="1">
    <citation type="submission" date="2021-03" db="EMBL/GenBank/DDBJ databases">
        <title>novel species isolated from a fishpond in China.</title>
        <authorList>
            <person name="Lu H."/>
            <person name="Cai Z."/>
        </authorList>
    </citation>
    <scope>NUCLEOTIDE SEQUENCE [LARGE SCALE GENOMIC DNA]</scope>
    <source>
        <strain evidence="1 2">YJ13C</strain>
    </source>
</reference>
<accession>A0ABS3CI89</accession>
<proteinExistence type="predicted"/>
<name>A0ABS3CI89_9BACT</name>
<dbReference type="RefSeq" id="WP_206587477.1">
    <property type="nucleotide sequence ID" value="NZ_JAFKCU010000003.1"/>
</dbReference>
<organism evidence="1 2">
    <name type="scientific">Algoriphagus pacificus</name>
    <dbReference type="NCBI Taxonomy" id="2811234"/>
    <lineage>
        <taxon>Bacteria</taxon>
        <taxon>Pseudomonadati</taxon>
        <taxon>Bacteroidota</taxon>
        <taxon>Cytophagia</taxon>
        <taxon>Cytophagales</taxon>
        <taxon>Cyclobacteriaceae</taxon>
        <taxon>Algoriphagus</taxon>
    </lineage>
</organism>
<protein>
    <submittedName>
        <fullName evidence="1">Uncharacterized protein</fullName>
    </submittedName>
</protein>
<evidence type="ECO:0000313" key="1">
    <source>
        <dbReference type="EMBL" id="MBN7816816.1"/>
    </source>
</evidence>
<sequence length="93" mass="10745">MTVGFKSLPAGRQALLWTRVQLSPDYYRDSLQRLSETEAFFYLEKLQDSNPCLPAGRRCSGHEFNSLPIIIGTRYPDSNRDFSEMEAFFIFIS</sequence>
<dbReference type="Proteomes" id="UP000664480">
    <property type="component" value="Unassembled WGS sequence"/>
</dbReference>
<keyword evidence="2" id="KW-1185">Reference proteome</keyword>
<dbReference type="EMBL" id="JAFKCU010000003">
    <property type="protein sequence ID" value="MBN7816816.1"/>
    <property type="molecule type" value="Genomic_DNA"/>
</dbReference>